<evidence type="ECO:0000313" key="2">
    <source>
        <dbReference type="Proteomes" id="UP000245207"/>
    </source>
</evidence>
<organism evidence="1 2">
    <name type="scientific">Artemisia annua</name>
    <name type="common">Sweet wormwood</name>
    <dbReference type="NCBI Taxonomy" id="35608"/>
    <lineage>
        <taxon>Eukaryota</taxon>
        <taxon>Viridiplantae</taxon>
        <taxon>Streptophyta</taxon>
        <taxon>Embryophyta</taxon>
        <taxon>Tracheophyta</taxon>
        <taxon>Spermatophyta</taxon>
        <taxon>Magnoliopsida</taxon>
        <taxon>eudicotyledons</taxon>
        <taxon>Gunneridae</taxon>
        <taxon>Pentapetalae</taxon>
        <taxon>asterids</taxon>
        <taxon>campanulids</taxon>
        <taxon>Asterales</taxon>
        <taxon>Asteraceae</taxon>
        <taxon>Asteroideae</taxon>
        <taxon>Anthemideae</taxon>
        <taxon>Artemisiinae</taxon>
        <taxon>Artemisia</taxon>
    </lineage>
</organism>
<dbReference type="Proteomes" id="UP000245207">
    <property type="component" value="Unassembled WGS sequence"/>
</dbReference>
<gene>
    <name evidence="1" type="ORF">CTI12_AA226660</name>
</gene>
<dbReference type="PANTHER" id="PTHR33116">
    <property type="entry name" value="REVERSE TRANSCRIPTASE ZINC-BINDING DOMAIN-CONTAINING PROTEIN-RELATED-RELATED"/>
    <property type="match status" value="1"/>
</dbReference>
<accession>A0A2U1NUI1</accession>
<comment type="caution">
    <text evidence="1">The sequence shown here is derived from an EMBL/GenBank/DDBJ whole genome shotgun (WGS) entry which is preliminary data.</text>
</comment>
<dbReference type="OrthoDB" id="1938625at2759"/>
<name>A0A2U1NUI1_ARTAN</name>
<keyword evidence="2" id="KW-1185">Reference proteome</keyword>
<evidence type="ECO:0000313" key="1">
    <source>
        <dbReference type="EMBL" id="PWA77193.1"/>
    </source>
</evidence>
<proteinExistence type="predicted"/>
<sequence length="121" mass="13847">MLSRCFGSCYRLGKSCIYGVDIDPNEVEMFARIVNCNVGSFPFTYLGLPVGKGMHKSEAWGEDEKGMVWISWKKTIASRDMGGLGVGNLRAKNLSLLGKWRWRFLKEKCFMEKGDSKYFRE</sequence>
<protein>
    <recommendedName>
        <fullName evidence="3">RNA-directed DNA polymerase, eukaryota, Reverse transcriptase zinc-binding domain protein</fullName>
    </recommendedName>
</protein>
<evidence type="ECO:0008006" key="3">
    <source>
        <dbReference type="Google" id="ProtNLM"/>
    </source>
</evidence>
<reference evidence="1 2" key="1">
    <citation type="journal article" date="2018" name="Mol. Plant">
        <title>The genome of Artemisia annua provides insight into the evolution of Asteraceae family and artemisinin biosynthesis.</title>
        <authorList>
            <person name="Shen Q."/>
            <person name="Zhang L."/>
            <person name="Liao Z."/>
            <person name="Wang S."/>
            <person name="Yan T."/>
            <person name="Shi P."/>
            <person name="Liu M."/>
            <person name="Fu X."/>
            <person name="Pan Q."/>
            <person name="Wang Y."/>
            <person name="Lv Z."/>
            <person name="Lu X."/>
            <person name="Zhang F."/>
            <person name="Jiang W."/>
            <person name="Ma Y."/>
            <person name="Chen M."/>
            <person name="Hao X."/>
            <person name="Li L."/>
            <person name="Tang Y."/>
            <person name="Lv G."/>
            <person name="Zhou Y."/>
            <person name="Sun X."/>
            <person name="Brodelius P.E."/>
            <person name="Rose J.K.C."/>
            <person name="Tang K."/>
        </authorList>
    </citation>
    <scope>NUCLEOTIDE SEQUENCE [LARGE SCALE GENOMIC DNA]</scope>
    <source>
        <strain evidence="2">cv. Huhao1</strain>
        <tissue evidence="1">Leaf</tissue>
    </source>
</reference>
<dbReference type="AlphaFoldDB" id="A0A2U1NUI1"/>
<dbReference type="EMBL" id="PKPP01002160">
    <property type="protein sequence ID" value="PWA77193.1"/>
    <property type="molecule type" value="Genomic_DNA"/>
</dbReference>
<dbReference type="PANTHER" id="PTHR33116:SF78">
    <property type="entry name" value="OS12G0587133 PROTEIN"/>
    <property type="match status" value="1"/>
</dbReference>